<dbReference type="PANTHER" id="PTHR43221:SF2">
    <property type="entry name" value="PROTEASE HTPX HOMOLOG"/>
    <property type="match status" value="1"/>
</dbReference>
<evidence type="ECO:0000256" key="10">
    <source>
        <dbReference type="ARBA" id="ARBA00023136"/>
    </source>
</evidence>
<comment type="similarity">
    <text evidence="1 11">Belongs to the peptidase M48B family.</text>
</comment>
<dbReference type="eggNOG" id="arCOG01331">
    <property type="taxonomic scope" value="Archaea"/>
</dbReference>
<feature type="binding site" evidence="11">
    <location>
        <position position="179"/>
    </location>
    <ligand>
        <name>Zn(2+)</name>
        <dbReference type="ChEBI" id="CHEBI:29105"/>
        <note>catalytic</note>
    </ligand>
</feature>
<comment type="cofactor">
    <cofactor evidence="11">
        <name>Zn(2+)</name>
        <dbReference type="ChEBI" id="CHEBI:29105"/>
    </cofactor>
    <text evidence="11">Binds 1 zinc ion per subunit.</text>
</comment>
<dbReference type="InterPro" id="IPR050083">
    <property type="entry name" value="HtpX_protease"/>
</dbReference>
<dbReference type="Pfam" id="PF01435">
    <property type="entry name" value="Peptidase_M48"/>
    <property type="match status" value="1"/>
</dbReference>
<evidence type="ECO:0000256" key="4">
    <source>
        <dbReference type="ARBA" id="ARBA00022692"/>
    </source>
</evidence>
<dbReference type="EMBL" id="CP001014">
    <property type="protein sequence ID" value="ACB39778.1"/>
    <property type="molecule type" value="Genomic_DNA"/>
</dbReference>
<dbReference type="GO" id="GO:0005886">
    <property type="term" value="C:plasma membrane"/>
    <property type="evidence" value="ECO:0007669"/>
    <property type="project" value="UniProtKB-SubCell"/>
</dbReference>
<keyword evidence="7 11" id="KW-0862">Zinc</keyword>
<keyword evidence="2 11" id="KW-1003">Cell membrane</keyword>
<dbReference type="KEGG" id="tne:Tneu_0841"/>
<proteinExistence type="inferred from homology"/>
<evidence type="ECO:0000313" key="14">
    <source>
        <dbReference type="Proteomes" id="UP000001694"/>
    </source>
</evidence>
<feature type="transmembrane region" description="Helical" evidence="11">
    <location>
        <begin position="44"/>
        <end position="69"/>
    </location>
</feature>
<dbReference type="GO" id="GO:0008270">
    <property type="term" value="F:zinc ion binding"/>
    <property type="evidence" value="ECO:0007669"/>
    <property type="project" value="UniProtKB-UniRule"/>
</dbReference>
<gene>
    <name evidence="11" type="primary">htpX</name>
    <name evidence="13" type="ordered locus">Tneu_0841</name>
</gene>
<name>B1YDB5_PYRNV</name>
<dbReference type="HOGENOM" id="CLU_042266_4_2_2"/>
<accession>B1YDB5</accession>
<keyword evidence="8 11" id="KW-1133">Transmembrane helix</keyword>
<evidence type="ECO:0000256" key="3">
    <source>
        <dbReference type="ARBA" id="ARBA00022670"/>
    </source>
</evidence>
<reference evidence="13" key="1">
    <citation type="submission" date="2008-03" db="EMBL/GenBank/DDBJ databases">
        <title>Complete sequence of Thermoproteus neutrophilus V24Sta.</title>
        <authorList>
            <consortium name="US DOE Joint Genome Institute"/>
            <person name="Copeland A."/>
            <person name="Lucas S."/>
            <person name="Lapidus A."/>
            <person name="Glavina del Rio T."/>
            <person name="Dalin E."/>
            <person name="Tice H."/>
            <person name="Bruce D."/>
            <person name="Goodwin L."/>
            <person name="Pitluck S."/>
            <person name="Sims D."/>
            <person name="Brettin T."/>
            <person name="Detter J.C."/>
            <person name="Han C."/>
            <person name="Kuske C.R."/>
            <person name="Schmutz J."/>
            <person name="Larimer F."/>
            <person name="Land M."/>
            <person name="Hauser L."/>
            <person name="Kyrpides N."/>
            <person name="Mikhailova N."/>
            <person name="Biddle J.F."/>
            <person name="Zhang Z."/>
            <person name="Fitz-Gibbon S.T."/>
            <person name="Lowe T.M."/>
            <person name="Saltikov C."/>
            <person name="House C.H."/>
            <person name="Richardson P."/>
        </authorList>
    </citation>
    <scope>NUCLEOTIDE SEQUENCE [LARGE SCALE GENOMIC DNA]</scope>
    <source>
        <strain evidence="13">V24Sta</strain>
    </source>
</reference>
<evidence type="ECO:0000256" key="8">
    <source>
        <dbReference type="ARBA" id="ARBA00022989"/>
    </source>
</evidence>
<protein>
    <recommendedName>
        <fullName evidence="11">Protease HtpX homolog</fullName>
        <ecNumber evidence="11">3.4.24.-</ecNumber>
    </recommendedName>
</protein>
<dbReference type="HAMAP" id="MF_00188">
    <property type="entry name" value="Pept_M48_protease_HtpX"/>
    <property type="match status" value="1"/>
</dbReference>
<keyword evidence="14" id="KW-1185">Reference proteome</keyword>
<evidence type="ECO:0000313" key="13">
    <source>
        <dbReference type="EMBL" id="ACB39778.1"/>
    </source>
</evidence>
<evidence type="ECO:0000256" key="2">
    <source>
        <dbReference type="ARBA" id="ARBA00022475"/>
    </source>
</evidence>
<feature type="binding site" evidence="11">
    <location>
        <position position="252"/>
    </location>
    <ligand>
        <name>Zn(2+)</name>
        <dbReference type="ChEBI" id="CHEBI:29105"/>
        <note>catalytic</note>
    </ligand>
</feature>
<dbReference type="InterPro" id="IPR022919">
    <property type="entry name" value="Pept_M48_protease_HtpX"/>
</dbReference>
<dbReference type="STRING" id="444157.Tneu_0841"/>
<evidence type="ECO:0000256" key="1">
    <source>
        <dbReference type="ARBA" id="ARBA00009779"/>
    </source>
</evidence>
<evidence type="ECO:0000259" key="12">
    <source>
        <dbReference type="Pfam" id="PF01435"/>
    </source>
</evidence>
<feature type="transmembrane region" description="Helical" evidence="11">
    <location>
        <begin position="81"/>
        <end position="101"/>
    </location>
</feature>
<feature type="domain" description="Peptidase M48" evidence="12">
    <location>
        <begin position="114"/>
        <end position="349"/>
    </location>
</feature>
<keyword evidence="4 11" id="KW-0812">Transmembrane</keyword>
<dbReference type="GO" id="GO:0004222">
    <property type="term" value="F:metalloendopeptidase activity"/>
    <property type="evidence" value="ECO:0007669"/>
    <property type="project" value="UniProtKB-UniRule"/>
</dbReference>
<evidence type="ECO:0000256" key="5">
    <source>
        <dbReference type="ARBA" id="ARBA00022723"/>
    </source>
</evidence>
<dbReference type="Proteomes" id="UP000001694">
    <property type="component" value="Chromosome"/>
</dbReference>
<feature type="binding site" evidence="11">
    <location>
        <position position="183"/>
    </location>
    <ligand>
        <name>Zn(2+)</name>
        <dbReference type="ChEBI" id="CHEBI:29105"/>
        <note>catalytic</note>
    </ligand>
</feature>
<evidence type="ECO:0000256" key="6">
    <source>
        <dbReference type="ARBA" id="ARBA00022801"/>
    </source>
</evidence>
<dbReference type="GO" id="GO:0006508">
    <property type="term" value="P:proteolysis"/>
    <property type="evidence" value="ECO:0007669"/>
    <property type="project" value="UniProtKB-KW"/>
</dbReference>
<organism evidence="13 14">
    <name type="scientific">Pyrobaculum neutrophilum (strain DSM 2338 / JCM 9278 / NBRC 100436 / V24Sta)</name>
    <name type="common">Thermoproteus neutrophilus</name>
    <dbReference type="NCBI Taxonomy" id="444157"/>
    <lineage>
        <taxon>Archaea</taxon>
        <taxon>Thermoproteota</taxon>
        <taxon>Thermoprotei</taxon>
        <taxon>Thermoproteales</taxon>
        <taxon>Thermoproteaceae</taxon>
        <taxon>Pyrobaculum</taxon>
    </lineage>
</organism>
<dbReference type="Gene3D" id="3.30.2010.10">
    <property type="entry name" value="Metalloproteases ('zincins'), catalytic domain"/>
    <property type="match status" value="1"/>
</dbReference>
<evidence type="ECO:0000256" key="9">
    <source>
        <dbReference type="ARBA" id="ARBA00023049"/>
    </source>
</evidence>
<evidence type="ECO:0000256" key="11">
    <source>
        <dbReference type="HAMAP-Rule" id="MF_00188"/>
    </source>
</evidence>
<feature type="transmembrane region" description="Helical" evidence="11">
    <location>
        <begin position="190"/>
        <end position="212"/>
    </location>
</feature>
<keyword evidence="10 11" id="KW-0472">Membrane</keyword>
<keyword evidence="3 11" id="KW-0645">Protease</keyword>
<keyword evidence="9 11" id="KW-0482">Metalloprotease</keyword>
<dbReference type="AlphaFoldDB" id="B1YDB5"/>
<dbReference type="CDD" id="cd07338">
    <property type="entry name" value="M48B_HtpX_like"/>
    <property type="match status" value="1"/>
</dbReference>
<dbReference type="InterPro" id="IPR001915">
    <property type="entry name" value="Peptidase_M48"/>
</dbReference>
<dbReference type="PANTHER" id="PTHR43221">
    <property type="entry name" value="PROTEASE HTPX"/>
    <property type="match status" value="1"/>
</dbReference>
<comment type="subcellular location">
    <subcellularLocation>
        <location evidence="11">Cell membrane</location>
        <topology evidence="11">Multi-pass membrane protein</topology>
    </subcellularLocation>
</comment>
<feature type="transmembrane region" description="Helical" evidence="11">
    <location>
        <begin position="12"/>
        <end position="32"/>
    </location>
</feature>
<keyword evidence="6 11" id="KW-0378">Hydrolase</keyword>
<sequence>MQRRDMFPLFDPVAMGLYVLGYILMIVVAATVAPKLAASVSGRFTLYGAMALTGVLIVLTTAFVIYLIATTALPALRGYGWGFLLGMIFFVVLMNVLTYLASPFLINATYGARPDERLQQIVDGVAARLGAPFKLKAVVVDGPPNAFAYGNFLTGRYVAVTSGMLALTDRRELEAVIGHEIGHHLHRDNALMLLFGVLPSILYYLGVASVQAAMSSNNRNSSPAALAAVGILAVVVSFLVQLLVLAFSRLREYYADTAGAKAAGKEAMQFALAKIHKYYFANPEVREAVQSDKFRALFIYALVNAVANPFVTVTKSDVEAIKRAGYSAFEEVFSTHPPIPKRLRFLDQLEI</sequence>
<feature type="active site" evidence="11">
    <location>
        <position position="180"/>
    </location>
</feature>
<evidence type="ECO:0000256" key="7">
    <source>
        <dbReference type="ARBA" id="ARBA00022833"/>
    </source>
</evidence>
<keyword evidence="5 11" id="KW-0479">Metal-binding</keyword>
<feature type="transmembrane region" description="Helical" evidence="11">
    <location>
        <begin position="224"/>
        <end position="247"/>
    </location>
</feature>
<dbReference type="EC" id="3.4.24.-" evidence="11"/>